<dbReference type="HOGENOM" id="CLU_3106449_0_0_1"/>
<feature type="region of interest" description="Disordered" evidence="1">
    <location>
        <begin position="27"/>
        <end position="51"/>
    </location>
</feature>
<evidence type="ECO:0000313" key="2">
    <source>
        <dbReference type="EMBL" id="EXK79258.1"/>
    </source>
</evidence>
<dbReference type="EMBL" id="JH658475">
    <property type="protein sequence ID" value="EXK79258.1"/>
    <property type="molecule type" value="Genomic_DNA"/>
</dbReference>
<evidence type="ECO:0000256" key="1">
    <source>
        <dbReference type="SAM" id="MobiDB-lite"/>
    </source>
</evidence>
<accession>X0BK60</accession>
<gene>
    <name evidence="2" type="ORF">FOQG_16102</name>
</gene>
<keyword evidence="3" id="KW-1185">Reference proteome</keyword>
<proteinExistence type="predicted"/>
<name>X0BK60_FUSOX</name>
<sequence>MPTTIPAESEVTWNGILTTLLQLSLAPTPSEKSPITVGQCTASTGTQSNNE</sequence>
<reference evidence="2 3" key="1">
    <citation type="submission" date="2011-11" db="EMBL/GenBank/DDBJ databases">
        <title>The Genome Sequence of Fusarium oxysporum PHW815.</title>
        <authorList>
            <consortium name="The Broad Institute Genome Sequencing Platform"/>
            <person name="Ma L.-J."/>
            <person name="Gale L.R."/>
            <person name="Schwartz D.C."/>
            <person name="Zhou S."/>
            <person name="Corby-Kistler H."/>
            <person name="Young S.K."/>
            <person name="Zeng Q."/>
            <person name="Gargeya S."/>
            <person name="Fitzgerald M."/>
            <person name="Haas B."/>
            <person name="Abouelleil A."/>
            <person name="Alvarado L."/>
            <person name="Arachchi H.M."/>
            <person name="Berlin A."/>
            <person name="Brown A."/>
            <person name="Chapman S.B."/>
            <person name="Chen Z."/>
            <person name="Dunbar C."/>
            <person name="Freedman E."/>
            <person name="Gearin G."/>
            <person name="Goldberg J."/>
            <person name="Griggs A."/>
            <person name="Gujja S."/>
            <person name="Heiman D."/>
            <person name="Howarth C."/>
            <person name="Larson L."/>
            <person name="Lui A."/>
            <person name="MacDonald P.J.P."/>
            <person name="Montmayeur A."/>
            <person name="Murphy C."/>
            <person name="Neiman D."/>
            <person name="Pearson M."/>
            <person name="Priest M."/>
            <person name="Roberts A."/>
            <person name="Saif S."/>
            <person name="Shea T."/>
            <person name="Shenoy N."/>
            <person name="Sisk P."/>
            <person name="Stolte C."/>
            <person name="Sykes S."/>
            <person name="Wortman J."/>
            <person name="Nusbaum C."/>
            <person name="Birren B."/>
        </authorList>
    </citation>
    <scope>NUCLEOTIDE SEQUENCE [LARGE SCALE GENOMIC DNA]</scope>
    <source>
        <strain evidence="2 3">54005</strain>
    </source>
</reference>
<organism evidence="2 3">
    <name type="scientific">Fusarium oxysporum f. sp. raphani 54005</name>
    <dbReference type="NCBI Taxonomy" id="1089458"/>
    <lineage>
        <taxon>Eukaryota</taxon>
        <taxon>Fungi</taxon>
        <taxon>Dikarya</taxon>
        <taxon>Ascomycota</taxon>
        <taxon>Pezizomycotina</taxon>
        <taxon>Sordariomycetes</taxon>
        <taxon>Hypocreomycetidae</taxon>
        <taxon>Hypocreales</taxon>
        <taxon>Nectriaceae</taxon>
        <taxon>Fusarium</taxon>
        <taxon>Fusarium oxysporum species complex</taxon>
    </lineage>
</organism>
<dbReference type="AlphaFoldDB" id="X0BK60"/>
<dbReference type="Proteomes" id="UP000030663">
    <property type="component" value="Unassembled WGS sequence"/>
</dbReference>
<evidence type="ECO:0000313" key="3">
    <source>
        <dbReference type="Proteomes" id="UP000030663"/>
    </source>
</evidence>
<protein>
    <submittedName>
        <fullName evidence="2">Uncharacterized protein</fullName>
    </submittedName>
</protein>